<reference evidence="7 8" key="1">
    <citation type="journal article" date="2017" name="Curr. Biol.">
        <title>The Evolution of Venom by Co-option of Single-Copy Genes.</title>
        <authorList>
            <person name="Martinson E.O."/>
            <person name="Mrinalini"/>
            <person name="Kelkar Y.D."/>
            <person name="Chang C.H."/>
            <person name="Werren J.H."/>
        </authorList>
    </citation>
    <scope>NUCLEOTIDE SEQUENCE [LARGE SCALE GENOMIC DNA]</scope>
    <source>
        <strain evidence="7 8">Alberta</strain>
        <tissue evidence="7">Whole body</tissue>
    </source>
</reference>
<dbReference type="InterPro" id="IPR006047">
    <property type="entry name" value="GH13_cat_dom"/>
</dbReference>
<dbReference type="AlphaFoldDB" id="A0A232EXH2"/>
<sequence length="1127" mass="127829">LLITVVIMKSLAILSFGLLVLGASAFHIVVDEAKQDLDWWKTSVIYQIYPRSFKDSNGDGIGDLNGITSKLEHIKEAGADALWLSPIYSSPQKDFGYDISNFTDIAPEFGTLKDFDKLVTKAKSLGLKVMLDFVPNHSSHEHVWFNQSVNRVKPYDDYYIWRDAKKGPNGERRPPNNWLSVFGGSAWEWNEKRQQYFYHAFVVGQPDLNYRNPDLRKEMENVLTFWMDRGVDGFRVDAVNHMFEDPALRDEPKSSNDVPPDDYESLDHIYTRDLDDTYTVVKSWQVLLDNYVKNHKTDGKLQILEAYTSIPKSMKFYDVGANPFNFMFIASLNNGSSASDFKRTIDGWLNAIPEGKVANWVVGNHDNHRVASRYGFNNNRADQISLLSGILPGIAVVYNGDEIGMVDRPFTFAETVDPAGCQAGPQRYHIKSRDPERTPFQWDATTSAGFSNSTKTWLPVHSNYKTVNLAAQKVATKSHYKIFQALTKLKKTPTLKKGTVEVLLATEKVLAVVRRLANNPTVALLINFDNKPVTIDARTWLNIDEKKKIQISSLKSGLNAGATVDTTRLVLPGAASKPEWWESGIIYQVYPRSFKDSNGDGIGDLNGITSKLEHIRDTGAVALWLSPIYSSPQVDFGYDISNFTEIDPNYGTLADFRNLVTRAKLLGLKVLLDLVPNHSSDQHEWFKKSAKRIKPYDEYYIWRDGKVLANGTRVPPNNWISIFSGPAWTWNEERKQYYYHQFASAQPDLNYRDANLRREMDNVITFWLDQGVDGYRIDAIIHMFEDAALRDEPLSHRPGVPPTDYDYLEHPYTKDQNETYDVVARWRQIMDKHSQDHKTDKKYAIVEAGSPYPLMMRYYQVGVDPFNFMFIGTLRNSSGPSDFANAINEWMYNMPKDQSANWVVGNHDNSRVASRFGYQSNRADQMSMLAAVLPGITVIYNGDEIGMIDRPMTYEETVDPAGCNAGRERYQLKSRDPARTPFQWDNTTSAGFSTSRNTWLPVHENYKTLNLAAQKIASISHYKVFLALAKLKKTKLHHEGQLEISTDNDKVLGVVRRRPHQTPLVLLINFEEAPIKLDLRSWLHLPDSIDIYTASVKSGLKVGTTVKSAQFMIPGAAAVILAGKDLA</sequence>
<feature type="domain" description="Glycosyl hydrolase family 13 catalytic" evidence="6">
    <location>
        <begin position="588"/>
        <end position="979"/>
    </location>
</feature>
<gene>
    <name evidence="7" type="ORF">TSAR_010122</name>
</gene>
<comment type="caution">
    <text evidence="7">The sequence shown here is derived from an EMBL/GenBank/DDBJ whole genome shotgun (WGS) entry which is preliminary data.</text>
</comment>
<dbReference type="SMART" id="SM00642">
    <property type="entry name" value="Aamy"/>
    <property type="match status" value="2"/>
</dbReference>
<proteinExistence type="inferred from homology"/>
<keyword evidence="4" id="KW-0325">Glycoprotein</keyword>
<dbReference type="InterPro" id="IPR045857">
    <property type="entry name" value="O16G_dom_2"/>
</dbReference>
<dbReference type="OrthoDB" id="1740265at2759"/>
<dbReference type="EMBL" id="NNAY01001741">
    <property type="protein sequence ID" value="OXU23061.1"/>
    <property type="molecule type" value="Genomic_DNA"/>
</dbReference>
<comment type="similarity">
    <text evidence="2">Belongs to the glycosyl hydrolase 13 family.</text>
</comment>
<dbReference type="GO" id="GO:0005975">
    <property type="term" value="P:carbohydrate metabolic process"/>
    <property type="evidence" value="ECO:0007669"/>
    <property type="project" value="InterPro"/>
</dbReference>
<dbReference type="InterPro" id="IPR017853">
    <property type="entry name" value="GH"/>
</dbReference>
<evidence type="ECO:0000256" key="2">
    <source>
        <dbReference type="ARBA" id="ARBA00008061"/>
    </source>
</evidence>
<dbReference type="FunFam" id="3.90.400.10:FF:000001">
    <property type="entry name" value="Maltase A3, isoform A"/>
    <property type="match status" value="2"/>
</dbReference>
<dbReference type="EC" id="3.2.1.20" evidence="3"/>
<evidence type="ECO:0000259" key="6">
    <source>
        <dbReference type="SMART" id="SM00642"/>
    </source>
</evidence>
<evidence type="ECO:0000313" key="8">
    <source>
        <dbReference type="Proteomes" id="UP000215335"/>
    </source>
</evidence>
<dbReference type="Proteomes" id="UP000215335">
    <property type="component" value="Unassembled WGS sequence"/>
</dbReference>
<keyword evidence="8" id="KW-1185">Reference proteome</keyword>
<protein>
    <recommendedName>
        <fullName evidence="3">alpha-glucosidase</fullName>
        <ecNumber evidence="3">3.2.1.20</ecNumber>
    </recommendedName>
</protein>
<evidence type="ECO:0000256" key="3">
    <source>
        <dbReference type="ARBA" id="ARBA00012741"/>
    </source>
</evidence>
<evidence type="ECO:0000313" key="7">
    <source>
        <dbReference type="EMBL" id="OXU23061.1"/>
    </source>
</evidence>
<evidence type="ECO:0000256" key="1">
    <source>
        <dbReference type="ARBA" id="ARBA00001657"/>
    </source>
</evidence>
<keyword evidence="5" id="KW-0378">Hydrolase</keyword>
<comment type="catalytic activity">
    <reaction evidence="1">
        <text>Hydrolysis of terminal, non-reducing (1-&gt;4)-linked alpha-D-glucose residues with release of alpha-D-glucose.</text>
        <dbReference type="EC" id="3.2.1.20"/>
    </reaction>
</comment>
<dbReference type="PANTHER" id="PTHR10357:SF179">
    <property type="entry name" value="NEUTRAL AND BASIC AMINO ACID TRANSPORT PROTEIN RBAT"/>
    <property type="match status" value="1"/>
</dbReference>
<dbReference type="GO" id="GO:0004558">
    <property type="term" value="F:alpha-1,4-glucosidase activity"/>
    <property type="evidence" value="ECO:0007669"/>
    <property type="project" value="UniProtKB-EC"/>
</dbReference>
<feature type="domain" description="Glycosyl hydrolase family 13 catalytic" evidence="6">
    <location>
        <begin position="47"/>
        <end position="437"/>
    </location>
</feature>
<evidence type="ECO:0000256" key="5">
    <source>
        <dbReference type="ARBA" id="ARBA00023295"/>
    </source>
</evidence>
<keyword evidence="5" id="KW-0326">Glycosidase</keyword>
<dbReference type="PANTHER" id="PTHR10357">
    <property type="entry name" value="ALPHA-AMYLASE FAMILY MEMBER"/>
    <property type="match status" value="1"/>
</dbReference>
<organism evidence="7 8">
    <name type="scientific">Trichomalopsis sarcophagae</name>
    <dbReference type="NCBI Taxonomy" id="543379"/>
    <lineage>
        <taxon>Eukaryota</taxon>
        <taxon>Metazoa</taxon>
        <taxon>Ecdysozoa</taxon>
        <taxon>Arthropoda</taxon>
        <taxon>Hexapoda</taxon>
        <taxon>Insecta</taxon>
        <taxon>Pterygota</taxon>
        <taxon>Neoptera</taxon>
        <taxon>Endopterygota</taxon>
        <taxon>Hymenoptera</taxon>
        <taxon>Apocrita</taxon>
        <taxon>Proctotrupomorpha</taxon>
        <taxon>Chalcidoidea</taxon>
        <taxon>Pteromalidae</taxon>
        <taxon>Pteromalinae</taxon>
        <taxon>Trichomalopsis</taxon>
    </lineage>
</organism>
<dbReference type="Pfam" id="PF00128">
    <property type="entry name" value="Alpha-amylase"/>
    <property type="match status" value="2"/>
</dbReference>
<dbReference type="CDD" id="cd11328">
    <property type="entry name" value="AmyAc_maltase"/>
    <property type="match status" value="2"/>
</dbReference>
<evidence type="ECO:0000256" key="4">
    <source>
        <dbReference type="ARBA" id="ARBA00023180"/>
    </source>
</evidence>
<dbReference type="SUPFAM" id="SSF51445">
    <property type="entry name" value="(Trans)glycosidases"/>
    <property type="match status" value="2"/>
</dbReference>
<name>A0A232EXH2_9HYME</name>
<dbReference type="Gene3D" id="3.90.400.10">
    <property type="entry name" value="Oligo-1,6-glucosidase, Domain 2"/>
    <property type="match status" value="2"/>
</dbReference>
<dbReference type="Gene3D" id="3.20.20.80">
    <property type="entry name" value="Glycosidases"/>
    <property type="match status" value="2"/>
</dbReference>
<feature type="non-terminal residue" evidence="7">
    <location>
        <position position="1"/>
    </location>
</feature>
<accession>A0A232EXH2</accession>
<dbReference type="STRING" id="543379.A0A232EXH2"/>